<dbReference type="InterPro" id="IPR018247">
    <property type="entry name" value="EF_Hand_1_Ca_BS"/>
</dbReference>
<dbReference type="PANTHER" id="PTHR10827:SF98">
    <property type="entry name" value="45 KDA CALCIUM-BINDING PROTEIN"/>
    <property type="match status" value="1"/>
</dbReference>
<keyword evidence="4" id="KW-0732">Signal</keyword>
<feature type="compositionally biased region" description="Gly residues" evidence="3">
    <location>
        <begin position="88"/>
        <end position="100"/>
    </location>
</feature>
<keyword evidence="7" id="KW-1185">Reference proteome</keyword>
<feature type="chain" id="PRO_5046419823" description="EF-hand domain-containing protein" evidence="4">
    <location>
        <begin position="27"/>
        <end position="222"/>
    </location>
</feature>
<evidence type="ECO:0000313" key="7">
    <source>
        <dbReference type="Proteomes" id="UP001499959"/>
    </source>
</evidence>
<comment type="caution">
    <text evidence="6">The sequence shown here is derived from an EMBL/GenBank/DDBJ whole genome shotgun (WGS) entry which is preliminary data.</text>
</comment>
<keyword evidence="2" id="KW-0677">Repeat</keyword>
<dbReference type="RefSeq" id="WP_345301407.1">
    <property type="nucleotide sequence ID" value="NZ_BAABJE010000001.1"/>
</dbReference>
<dbReference type="EMBL" id="BAABJE010000001">
    <property type="protein sequence ID" value="GAA4781323.1"/>
    <property type="molecule type" value="Genomic_DNA"/>
</dbReference>
<sequence length="222" mass="23235">MTVSRKPIALLALGLAIAAATPLLFAQTPPSGGGQPGARHAKVDANDDGAIDRSEAAKAPRLAENFDRLDANKDGKLSAAERPQRGARQGGRGGPGGPGGAMAKLDTNGDGAIDRGEAANAPRMAENFDRLDANKDGRIGADERPQHGGRQGGMHGGKGRGGERMAQLDKNGDGRFSRDELAGHERALQNFTAIDANKDGFLTRDEMKAHHQAARAERKPKP</sequence>
<dbReference type="Gene3D" id="1.10.238.10">
    <property type="entry name" value="EF-hand"/>
    <property type="match status" value="3"/>
</dbReference>
<proteinExistence type="predicted"/>
<dbReference type="Pfam" id="PF13202">
    <property type="entry name" value="EF-hand_5"/>
    <property type="match status" value="6"/>
</dbReference>
<dbReference type="Proteomes" id="UP001499959">
    <property type="component" value="Unassembled WGS sequence"/>
</dbReference>
<feature type="compositionally biased region" description="Basic and acidic residues" evidence="3">
    <location>
        <begin position="160"/>
        <end position="177"/>
    </location>
</feature>
<dbReference type="SUPFAM" id="SSF47473">
    <property type="entry name" value="EF-hand"/>
    <property type="match status" value="1"/>
</dbReference>
<feature type="signal peptide" evidence="4">
    <location>
        <begin position="1"/>
        <end position="26"/>
    </location>
</feature>
<dbReference type="PROSITE" id="PS50222">
    <property type="entry name" value="EF_HAND_2"/>
    <property type="match status" value="1"/>
</dbReference>
<feature type="compositionally biased region" description="Basic and acidic residues" evidence="3">
    <location>
        <begin position="41"/>
        <end position="58"/>
    </location>
</feature>
<dbReference type="InterPro" id="IPR011992">
    <property type="entry name" value="EF-hand-dom_pair"/>
</dbReference>
<evidence type="ECO:0000256" key="2">
    <source>
        <dbReference type="ARBA" id="ARBA00022737"/>
    </source>
</evidence>
<evidence type="ECO:0000256" key="1">
    <source>
        <dbReference type="ARBA" id="ARBA00022723"/>
    </source>
</evidence>
<dbReference type="InterPro" id="IPR002048">
    <property type="entry name" value="EF_hand_dom"/>
</dbReference>
<keyword evidence="1" id="KW-0479">Metal-binding</keyword>
<feature type="compositionally biased region" description="Basic and acidic residues" evidence="3">
    <location>
        <begin position="64"/>
        <end position="76"/>
    </location>
</feature>
<feature type="region of interest" description="Disordered" evidence="3">
    <location>
        <begin position="27"/>
        <end position="177"/>
    </location>
</feature>
<reference evidence="7" key="1">
    <citation type="journal article" date="2019" name="Int. J. Syst. Evol. Microbiol.">
        <title>The Global Catalogue of Microorganisms (GCM) 10K type strain sequencing project: providing services to taxonomists for standard genome sequencing and annotation.</title>
        <authorList>
            <consortium name="The Broad Institute Genomics Platform"/>
            <consortium name="The Broad Institute Genome Sequencing Center for Infectious Disease"/>
            <person name="Wu L."/>
            <person name="Ma J."/>
        </authorList>
    </citation>
    <scope>NUCLEOTIDE SEQUENCE [LARGE SCALE GENOMIC DNA]</scope>
    <source>
        <strain evidence="7">JCM 18204</strain>
    </source>
</reference>
<evidence type="ECO:0000259" key="5">
    <source>
        <dbReference type="PROSITE" id="PS50222"/>
    </source>
</evidence>
<evidence type="ECO:0000256" key="3">
    <source>
        <dbReference type="SAM" id="MobiDB-lite"/>
    </source>
</evidence>
<evidence type="ECO:0000256" key="4">
    <source>
        <dbReference type="SAM" id="SignalP"/>
    </source>
</evidence>
<gene>
    <name evidence="6" type="ORF">GCM10023307_02000</name>
</gene>
<organism evidence="6 7">
    <name type="scientific">Lysobacter hankyongensis</name>
    <dbReference type="NCBI Taxonomy" id="1176535"/>
    <lineage>
        <taxon>Bacteria</taxon>
        <taxon>Pseudomonadati</taxon>
        <taxon>Pseudomonadota</taxon>
        <taxon>Gammaproteobacteria</taxon>
        <taxon>Lysobacterales</taxon>
        <taxon>Lysobacteraceae</taxon>
        <taxon>Lysobacter</taxon>
    </lineage>
</organism>
<protein>
    <recommendedName>
        <fullName evidence="5">EF-hand domain-containing protein</fullName>
    </recommendedName>
</protein>
<feature type="compositionally biased region" description="Basic and acidic residues" evidence="3">
    <location>
        <begin position="126"/>
        <end position="146"/>
    </location>
</feature>
<evidence type="ECO:0000313" key="6">
    <source>
        <dbReference type="EMBL" id="GAA4781323.1"/>
    </source>
</evidence>
<dbReference type="PROSITE" id="PS00018">
    <property type="entry name" value="EF_HAND_1"/>
    <property type="match status" value="1"/>
</dbReference>
<dbReference type="PANTHER" id="PTHR10827">
    <property type="entry name" value="RETICULOCALBIN"/>
    <property type="match status" value="1"/>
</dbReference>
<accession>A0ABP9AGY6</accession>
<name>A0ABP9AGY6_9GAMM</name>
<feature type="domain" description="EF-hand" evidence="5">
    <location>
        <begin position="182"/>
        <end position="217"/>
    </location>
</feature>